<evidence type="ECO:0000256" key="3">
    <source>
        <dbReference type="ARBA" id="ARBA00022729"/>
    </source>
</evidence>
<dbReference type="GO" id="GO:0030288">
    <property type="term" value="C:outer membrane-bounded periplasmic space"/>
    <property type="evidence" value="ECO:0007669"/>
    <property type="project" value="TreeGrafter"/>
</dbReference>
<dbReference type="PIRSF" id="PIRSF002741">
    <property type="entry name" value="MppA"/>
    <property type="match status" value="1"/>
</dbReference>
<dbReference type="PANTHER" id="PTHR30290:SF64">
    <property type="entry name" value="ABC TRANSPORTER PERIPLASMIC BINDING PROTEIN"/>
    <property type="match status" value="1"/>
</dbReference>
<feature type="signal peptide" evidence="4">
    <location>
        <begin position="1"/>
        <end position="38"/>
    </location>
</feature>
<dbReference type="Pfam" id="PF00496">
    <property type="entry name" value="SBP_bac_5"/>
    <property type="match status" value="1"/>
</dbReference>
<keyword evidence="3 4" id="KW-0732">Signal</keyword>
<protein>
    <submittedName>
        <fullName evidence="6">Peptide/nickel transport system substrate-binding protein</fullName>
    </submittedName>
</protein>
<dbReference type="EMBL" id="FMBM01000002">
    <property type="protein sequence ID" value="SCC81700.1"/>
    <property type="molecule type" value="Genomic_DNA"/>
</dbReference>
<dbReference type="GO" id="GO:0015833">
    <property type="term" value="P:peptide transport"/>
    <property type="evidence" value="ECO:0007669"/>
    <property type="project" value="TreeGrafter"/>
</dbReference>
<reference evidence="6 8" key="1">
    <citation type="submission" date="2015-09" db="EMBL/GenBank/DDBJ databases">
        <title>Identification and resolution of microdiversity through metagenomic sequencing of parallel consortia.</title>
        <authorList>
            <person name="Nelson W.C."/>
            <person name="Romine M.F."/>
            <person name="Lindemann S.R."/>
        </authorList>
    </citation>
    <scope>NUCLEOTIDE SEQUENCE [LARGE SCALE GENOMIC DNA]</scope>
    <source>
        <strain evidence="6">HL-109</strain>
    </source>
</reference>
<dbReference type="InterPro" id="IPR000914">
    <property type="entry name" value="SBP_5_dom"/>
</dbReference>
<dbReference type="PANTHER" id="PTHR30290">
    <property type="entry name" value="PERIPLASMIC BINDING COMPONENT OF ABC TRANSPORTER"/>
    <property type="match status" value="1"/>
</dbReference>
<evidence type="ECO:0000256" key="1">
    <source>
        <dbReference type="ARBA" id="ARBA00004418"/>
    </source>
</evidence>
<evidence type="ECO:0000259" key="5">
    <source>
        <dbReference type="Pfam" id="PF00496"/>
    </source>
</evidence>
<evidence type="ECO:0000313" key="6">
    <source>
        <dbReference type="EMBL" id="KPQ11170.1"/>
    </source>
</evidence>
<dbReference type="STRING" id="1653334.GA0071312_2661"/>
<evidence type="ECO:0000256" key="4">
    <source>
        <dbReference type="SAM" id="SignalP"/>
    </source>
</evidence>
<proteinExistence type="inferred from homology"/>
<dbReference type="InterPro" id="IPR030678">
    <property type="entry name" value="Peptide/Ni-bd"/>
</dbReference>
<comment type="similarity">
    <text evidence="2">Belongs to the bacterial solute-binding protein 5 family.</text>
</comment>
<dbReference type="InterPro" id="IPR039424">
    <property type="entry name" value="SBP_5"/>
</dbReference>
<dbReference type="GO" id="GO:0042884">
    <property type="term" value="P:microcin transport"/>
    <property type="evidence" value="ECO:0007669"/>
    <property type="project" value="TreeGrafter"/>
</dbReference>
<comment type="caution">
    <text evidence="6">The sequence shown here is derived from an EMBL/GenBank/DDBJ whole genome shotgun (WGS) entry which is preliminary data.</text>
</comment>
<evidence type="ECO:0000256" key="2">
    <source>
        <dbReference type="ARBA" id="ARBA00005695"/>
    </source>
</evidence>
<gene>
    <name evidence="7" type="ORF">GA0071312_2661</name>
    <name evidence="6" type="ORF">HLUCCO17_07245</name>
</gene>
<reference evidence="7 9" key="2">
    <citation type="submission" date="2016-08" db="EMBL/GenBank/DDBJ databases">
        <authorList>
            <person name="Varghese N."/>
            <person name="Submissions Spin"/>
        </authorList>
    </citation>
    <scope>NUCLEOTIDE SEQUENCE [LARGE SCALE GENOMIC DNA]</scope>
    <source>
        <strain evidence="7 9">HL-109</strain>
    </source>
</reference>
<dbReference type="GO" id="GO:0043190">
    <property type="term" value="C:ATP-binding cassette (ABC) transporter complex"/>
    <property type="evidence" value="ECO:0007669"/>
    <property type="project" value="InterPro"/>
</dbReference>
<dbReference type="RefSeq" id="WP_074445343.1">
    <property type="nucleotide sequence ID" value="NZ_FMBM01000002.1"/>
</dbReference>
<name>A0A0N8KEF2_9HYPH</name>
<dbReference type="Proteomes" id="UP000050497">
    <property type="component" value="Unassembled WGS sequence"/>
</dbReference>
<evidence type="ECO:0000313" key="8">
    <source>
        <dbReference type="Proteomes" id="UP000050497"/>
    </source>
</evidence>
<dbReference type="GO" id="GO:1904680">
    <property type="term" value="F:peptide transmembrane transporter activity"/>
    <property type="evidence" value="ECO:0007669"/>
    <property type="project" value="TreeGrafter"/>
</dbReference>
<dbReference type="OrthoDB" id="9803988at2"/>
<dbReference type="Gene3D" id="3.10.105.10">
    <property type="entry name" value="Dipeptide-binding Protein, Domain 3"/>
    <property type="match status" value="1"/>
</dbReference>
<dbReference type="PATRIC" id="fig|1653334.4.peg.2524"/>
<comment type="subcellular location">
    <subcellularLocation>
        <location evidence="1">Periplasm</location>
    </subcellularLocation>
</comment>
<feature type="chain" id="PRO_5006027846" evidence="4">
    <location>
        <begin position="39"/>
        <end position="617"/>
    </location>
</feature>
<feature type="domain" description="Solute-binding protein family 5" evidence="5">
    <location>
        <begin position="120"/>
        <end position="530"/>
    </location>
</feature>
<dbReference type="Proteomes" id="UP000182800">
    <property type="component" value="Unassembled WGS sequence"/>
</dbReference>
<dbReference type="EMBL" id="LJSX01000009">
    <property type="protein sequence ID" value="KPQ11170.1"/>
    <property type="molecule type" value="Genomic_DNA"/>
</dbReference>
<dbReference type="AlphaFoldDB" id="A0A0N8KEF2"/>
<dbReference type="Gene3D" id="3.40.190.10">
    <property type="entry name" value="Periplasmic binding protein-like II"/>
    <property type="match status" value="1"/>
</dbReference>
<keyword evidence="9" id="KW-1185">Reference proteome</keyword>
<evidence type="ECO:0000313" key="9">
    <source>
        <dbReference type="Proteomes" id="UP000182800"/>
    </source>
</evidence>
<evidence type="ECO:0000313" key="7">
    <source>
        <dbReference type="EMBL" id="SCC81700.1"/>
    </source>
</evidence>
<dbReference type="CDD" id="cd08497">
    <property type="entry name" value="MbnE-like"/>
    <property type="match status" value="1"/>
</dbReference>
<organism evidence="6 8">
    <name type="scientific">Saliniramus fredricksonii</name>
    <dbReference type="NCBI Taxonomy" id="1653334"/>
    <lineage>
        <taxon>Bacteria</taxon>
        <taxon>Pseudomonadati</taxon>
        <taxon>Pseudomonadota</taxon>
        <taxon>Alphaproteobacteria</taxon>
        <taxon>Hyphomicrobiales</taxon>
        <taxon>Salinarimonadaceae</taxon>
        <taxon>Saliniramus</taxon>
    </lineage>
</organism>
<sequence>MPGPAFSRAVFPRRCVLAALAALALAVTALLGFDQAAAQDETVTWSHGIAMHGEPELPADFSHFPYANPDAPKGGRFTRALHGTFDSLNTYIVRGVAPDAVPNYVLEPLMARSLDEPFSLYPLLAEAVALPDDRSSITFRLNPAARFADGEPVTADDVAFSFETLKEYGRPYFRANYGQVAEVEIIDDRTIRFDLSQTDDRELPLLLGLMRVMPAHAMDAETFQTTFLEGPVGSGPYEVSEVRPGERLTLTRRDDYWGAELPSRRGKYNFDTIRYEFFRDGNTMFEAFKTGLYDLRIENDATRWATGYDFPGLNDGRIARAEVPIDQPRGMNGFVFNTRRDLFSDIRVREALTALFDFEWVNRNLSYGLMARTQSYFEGSDLASIGHAATEAERDLLAPFPDAVRPEIMDGTWQPPGPDGSGRDRTMARFAMNLLTDAGWRLDGNALRHSESGEPFAFEFLAVSRAQERLALNYAQNLRRLGIDMRVRIVDDAQYWRRLASFDFDMIEWTWGVSASPGNEQRNRWSSVAAQNDGSLNFAGAREPAIDAMIDAMLEAHDREEFVAAVRALDRVLLSGFYAIPLMHQPDLWLAHDAGLRRPDAVPMMGLPPELWWRESE</sequence>
<accession>A0A0N8KEF2</accession>
<dbReference type="SUPFAM" id="SSF53850">
    <property type="entry name" value="Periplasmic binding protein-like II"/>
    <property type="match status" value="1"/>
</dbReference>